<comment type="catalytic activity">
    <reaction evidence="1">
        <text>[protein]-peptidylproline (omega=180) = [protein]-peptidylproline (omega=0)</text>
        <dbReference type="Rhea" id="RHEA:16237"/>
        <dbReference type="Rhea" id="RHEA-COMP:10747"/>
        <dbReference type="Rhea" id="RHEA-COMP:10748"/>
        <dbReference type="ChEBI" id="CHEBI:83833"/>
        <dbReference type="ChEBI" id="CHEBI:83834"/>
        <dbReference type="EC" id="5.2.1.8"/>
    </reaction>
</comment>
<dbReference type="GO" id="GO:0003755">
    <property type="term" value="F:peptidyl-prolyl cis-trans isomerase activity"/>
    <property type="evidence" value="ECO:0007669"/>
    <property type="project" value="UniProtKB-KW"/>
</dbReference>
<dbReference type="GO" id="GO:0005737">
    <property type="term" value="C:cytoplasm"/>
    <property type="evidence" value="ECO:0007669"/>
    <property type="project" value="TreeGrafter"/>
</dbReference>
<keyword evidence="4 7" id="KW-0413">Isomerase</keyword>
<sequence length="550" mass="59108">MMNNSAALLQQPAWVDVEAIEPTRWIAGSGGFASASWCLSFAVVTCLSLHAQQREPLPSQTRRFGWDERATTKTRSQSLAADDRPEQPGKSRSLPAHSSLGPADARHVGGVNLDRPHEERHQFRGDPATPALCTRAAGRVRWLATGVSLTANRDPTILLLQLRGGPATSSGVGSQLAPELAAGHRPNASPLRSPRGRPSCSGSVVELSRCWDGLAGYDVVACLSPLRALEAPGAPQATHLGAAIPRDWLLSPSPPHRFSRSRPLVGLRLPTNLLPLQQPFKMRSTLLRPLLPRYNLCSPVSRSFSLPQLASSSNTFRASRFFSATTAIMGNKVYFDIEWEGPVMQGGKPTSTVKAQTGRIKFNLYDDAVPKTAENFRALCTGEKGFGYAGSGFHRIIPEFMLQGGDFTRGNGTGGKSIYGEKFADENFSIKHNPPWPAVHGQLARSSPTRTSASSTPALACCPWPTLAPTRKPLNVASQDVFANPSGNSNGSQFFITTVVTSWLDGRHVVFGEVADNDSLDVVKALEATGSASGSVKYNKRPTIVKSGEL</sequence>
<accession>A0A2U3EE10</accession>
<gene>
    <name evidence="7" type="ORF">PCL_09772</name>
</gene>
<dbReference type="EC" id="5.2.1.8" evidence="2"/>
<evidence type="ECO:0000313" key="7">
    <source>
        <dbReference type="EMBL" id="PWI72757.1"/>
    </source>
</evidence>
<dbReference type="EMBL" id="LCWV01000005">
    <property type="protein sequence ID" value="PWI72757.1"/>
    <property type="molecule type" value="Genomic_DNA"/>
</dbReference>
<dbReference type="InterPro" id="IPR002130">
    <property type="entry name" value="Cyclophilin-type_PPIase_dom"/>
</dbReference>
<name>A0A2U3EE10_PURLI</name>
<dbReference type="GO" id="GO:0006457">
    <property type="term" value="P:protein folding"/>
    <property type="evidence" value="ECO:0007669"/>
    <property type="project" value="InterPro"/>
</dbReference>
<feature type="region of interest" description="Disordered" evidence="5">
    <location>
        <begin position="168"/>
        <end position="199"/>
    </location>
</feature>
<dbReference type="InterPro" id="IPR020892">
    <property type="entry name" value="Cyclophilin-type_PPIase_CS"/>
</dbReference>
<dbReference type="InterPro" id="IPR029000">
    <property type="entry name" value="Cyclophilin-like_dom_sf"/>
</dbReference>
<feature type="domain" description="PPIase cyclophilin-type" evidence="6">
    <location>
        <begin position="358"/>
        <end position="549"/>
    </location>
</feature>
<proteinExistence type="predicted"/>
<feature type="region of interest" description="Disordered" evidence="5">
    <location>
        <begin position="60"/>
        <end position="111"/>
    </location>
</feature>
<dbReference type="PRINTS" id="PR00153">
    <property type="entry name" value="CSAPPISMRASE"/>
</dbReference>
<evidence type="ECO:0000256" key="2">
    <source>
        <dbReference type="ARBA" id="ARBA00013194"/>
    </source>
</evidence>
<reference evidence="7 8" key="1">
    <citation type="journal article" date="2016" name="Front. Microbiol.">
        <title>Genome and transcriptome sequences reveal the specific parasitism of the nematophagous Purpureocillium lilacinum 36-1.</title>
        <authorList>
            <person name="Xie J."/>
            <person name="Li S."/>
            <person name="Mo C."/>
            <person name="Xiao X."/>
            <person name="Peng D."/>
            <person name="Wang G."/>
            <person name="Xiao Y."/>
        </authorList>
    </citation>
    <scope>NUCLEOTIDE SEQUENCE [LARGE SCALE GENOMIC DNA]</scope>
    <source>
        <strain evidence="7 8">36-1</strain>
    </source>
</reference>
<dbReference type="PANTHER" id="PTHR11071:SF385">
    <property type="entry name" value="PEPTIDYL-PROLYL CIS-TRANS ISOMERASE"/>
    <property type="match status" value="1"/>
</dbReference>
<dbReference type="AlphaFoldDB" id="A0A2U3EE10"/>
<evidence type="ECO:0000256" key="3">
    <source>
        <dbReference type="ARBA" id="ARBA00023110"/>
    </source>
</evidence>
<dbReference type="PROSITE" id="PS50072">
    <property type="entry name" value="CSA_PPIASE_2"/>
    <property type="match status" value="1"/>
</dbReference>
<evidence type="ECO:0000259" key="6">
    <source>
        <dbReference type="PROSITE" id="PS50072"/>
    </source>
</evidence>
<dbReference type="Pfam" id="PF00160">
    <property type="entry name" value="Pro_isomerase"/>
    <property type="match status" value="1"/>
</dbReference>
<comment type="caution">
    <text evidence="7">The sequence shown here is derived from an EMBL/GenBank/DDBJ whole genome shotgun (WGS) entry which is preliminary data.</text>
</comment>
<dbReference type="Gene3D" id="2.40.100.10">
    <property type="entry name" value="Cyclophilin-like"/>
    <property type="match status" value="1"/>
</dbReference>
<evidence type="ECO:0000313" key="8">
    <source>
        <dbReference type="Proteomes" id="UP000245956"/>
    </source>
</evidence>
<dbReference type="Proteomes" id="UP000245956">
    <property type="component" value="Unassembled WGS sequence"/>
</dbReference>
<dbReference type="PANTHER" id="PTHR11071">
    <property type="entry name" value="PEPTIDYL-PROLYL CIS-TRANS ISOMERASE"/>
    <property type="match status" value="1"/>
</dbReference>
<organism evidence="7 8">
    <name type="scientific">Purpureocillium lilacinum</name>
    <name type="common">Paecilomyces lilacinus</name>
    <dbReference type="NCBI Taxonomy" id="33203"/>
    <lineage>
        <taxon>Eukaryota</taxon>
        <taxon>Fungi</taxon>
        <taxon>Dikarya</taxon>
        <taxon>Ascomycota</taxon>
        <taxon>Pezizomycotina</taxon>
        <taxon>Sordariomycetes</taxon>
        <taxon>Hypocreomycetidae</taxon>
        <taxon>Hypocreales</taxon>
        <taxon>Ophiocordycipitaceae</taxon>
        <taxon>Purpureocillium</taxon>
    </lineage>
</organism>
<keyword evidence="3" id="KW-0697">Rotamase</keyword>
<feature type="compositionally biased region" description="Low complexity" evidence="5">
    <location>
        <begin position="189"/>
        <end position="199"/>
    </location>
</feature>
<protein>
    <recommendedName>
        <fullName evidence="2">peptidylprolyl isomerase</fullName>
        <ecNumber evidence="2">5.2.1.8</ecNumber>
    </recommendedName>
</protein>
<dbReference type="GO" id="GO:0016018">
    <property type="term" value="F:cyclosporin A binding"/>
    <property type="evidence" value="ECO:0007669"/>
    <property type="project" value="TreeGrafter"/>
</dbReference>
<evidence type="ECO:0000256" key="5">
    <source>
        <dbReference type="SAM" id="MobiDB-lite"/>
    </source>
</evidence>
<evidence type="ECO:0000256" key="4">
    <source>
        <dbReference type="ARBA" id="ARBA00023235"/>
    </source>
</evidence>
<evidence type="ECO:0000256" key="1">
    <source>
        <dbReference type="ARBA" id="ARBA00000971"/>
    </source>
</evidence>
<dbReference type="SUPFAM" id="SSF50891">
    <property type="entry name" value="Cyclophilin-like"/>
    <property type="match status" value="1"/>
</dbReference>
<dbReference type="PROSITE" id="PS00170">
    <property type="entry name" value="CSA_PPIASE_1"/>
    <property type="match status" value="1"/>
</dbReference>